<dbReference type="EMBL" id="MN623374">
    <property type="protein sequence ID" value="QHG11258.1"/>
    <property type="molecule type" value="Genomic_DNA"/>
</dbReference>
<dbReference type="EMBL" id="MZ727584">
    <property type="protein sequence ID" value="UBO76440.1"/>
    <property type="molecule type" value="Genomic_DNA"/>
</dbReference>
<gene>
    <name evidence="1" type="ORF">SI_OrNV_gp019</name>
</gene>
<evidence type="ECO:0000313" key="2">
    <source>
        <dbReference type="EMBL" id="QKE59493.1"/>
    </source>
</evidence>
<protein>
    <submittedName>
        <fullName evidence="1">Ac146-like protein</fullName>
    </submittedName>
</protein>
<sequence length="103" mass="11735">MRSINSISVYVDVCETMPSIENSIIVPPFVIHNSSCNEFILYLISLDLHINFLKHLTPVDARFVEIQSLQIYIHDGPYKSIKYKAVSGLGYRLPLIKNYFASA</sequence>
<dbReference type="EMBL" id="MT150137">
    <property type="protein sequence ID" value="QKE59493.1"/>
    <property type="molecule type" value="Genomic_DNA"/>
</dbReference>
<reference evidence="3" key="3">
    <citation type="submission" date="2021-08" db="EMBL/GenBank/DDBJ databases">
        <title>Whole genome sequence of Oryctes rhinoceros Nudivirus detected in Riau Province, Indonesia.</title>
        <authorList>
            <person name="Kurnia Y.W."/>
            <person name="Tanjung Z.A."/>
            <person name="Utomo C."/>
            <person name="Naim M."/>
            <person name="Situmorang E.C."/>
            <person name="Liwang T."/>
        </authorList>
    </citation>
    <scope>NUCLEOTIDE SEQUENCE</scope>
    <source>
        <strain evidence="3">LiboV</strain>
    </source>
</reference>
<accession>A0A6B9QU08</accession>
<name>A0A6B9QU08_9VIRU</name>
<reference evidence="1" key="1">
    <citation type="journal article" date="2020" name="J. ISSAAS">
        <title>Complete genome sequence of Oryctes rhinoceros Nudivirus isolated from Coconut Rhinoceros Beetle in the Solomon Islands.</title>
        <authorList>
            <person name="Etebari K."/>
            <person name="Filipovic I."/>
            <person name="Rasic G."/>
            <person name="Devine G.J."/>
            <person name="Tsatsia H."/>
            <person name="Furlong M.J."/>
        </authorList>
    </citation>
    <scope>NUCLEOTIDE SEQUENCE</scope>
    <source>
        <strain evidence="1">Solomon Islands</strain>
    </source>
</reference>
<reference evidence="2" key="2">
    <citation type="submission" date="2020-03" db="EMBL/GenBank/DDBJ databases">
        <title>Whole genome sequence of Oryctes rhinoceros Nudivirus isolated in Riau Province, Indonesia.</title>
        <authorList>
            <person name="Kurnia Y.W."/>
            <person name="Tanjung Z.A."/>
            <person name="Utomo C."/>
            <person name="Naim M."/>
            <person name="Situmorang E.C."/>
            <person name="Liwang T."/>
        </authorList>
    </citation>
    <scope>NUCLEOTIDE SEQUENCE</scope>
    <source>
        <strain evidence="2">LiboV</strain>
    </source>
</reference>
<organism evidence="1">
    <name type="scientific">Oryctes rhinoceros nudivirus</name>
    <dbReference type="NCBI Taxonomy" id="92521"/>
    <lineage>
        <taxon>Viruses</taxon>
        <taxon>Viruses incertae sedis</taxon>
        <taxon>Naldaviricetes</taxon>
        <taxon>Lefavirales</taxon>
        <taxon>Nudiviridae</taxon>
        <taxon>Alphanudivirus</taxon>
        <taxon>Alphanudivirus oryrhinocerotis</taxon>
    </lineage>
</organism>
<proteinExistence type="predicted"/>
<evidence type="ECO:0000313" key="3">
    <source>
        <dbReference type="EMBL" id="UBO76440.1"/>
    </source>
</evidence>
<evidence type="ECO:0000313" key="1">
    <source>
        <dbReference type="EMBL" id="QHG11258.1"/>
    </source>
</evidence>